<protein>
    <recommendedName>
        <fullName evidence="3">Fibronectin type-III domain-containing protein</fullName>
    </recommendedName>
</protein>
<proteinExistence type="predicted"/>
<evidence type="ECO:0000313" key="1">
    <source>
        <dbReference type="EMBL" id="CAF5041460.1"/>
    </source>
</evidence>
<accession>A0A8S3DRC1</accession>
<reference evidence="1" key="1">
    <citation type="submission" date="2021-02" db="EMBL/GenBank/DDBJ databases">
        <authorList>
            <person name="Nowell W R."/>
        </authorList>
    </citation>
    <scope>NUCLEOTIDE SEQUENCE</scope>
</reference>
<name>A0A8S3DRC1_9BILA</name>
<evidence type="ECO:0000313" key="2">
    <source>
        <dbReference type="Proteomes" id="UP000676336"/>
    </source>
</evidence>
<dbReference type="AlphaFoldDB" id="A0A8S3DRC1"/>
<gene>
    <name evidence="1" type="ORF">SMN809_LOCUS58656</name>
</gene>
<sequence length="186" mass="21355">MYECFILAVGFASLPYRRPEVNRKIESLPITNGLRKSVPTIVYKRNPKGITLFWKRKSPVMPDYVRSYRIMVDQEPYGKLIAPDVEPKFQINLAPGRHKCQVEVIPKENDDEVFKTNTLTIDILPESGLKYERTQQREPSDIPVNSVLKQTDAPIPKLNVQTISPSSIRAQWYLDRALPTNVFVAL</sequence>
<dbReference type="Proteomes" id="UP000676336">
    <property type="component" value="Unassembled WGS sequence"/>
</dbReference>
<dbReference type="EMBL" id="CAJOBI010221035">
    <property type="protein sequence ID" value="CAF5041460.1"/>
    <property type="molecule type" value="Genomic_DNA"/>
</dbReference>
<evidence type="ECO:0008006" key="3">
    <source>
        <dbReference type="Google" id="ProtNLM"/>
    </source>
</evidence>
<comment type="caution">
    <text evidence="1">The sequence shown here is derived from an EMBL/GenBank/DDBJ whole genome shotgun (WGS) entry which is preliminary data.</text>
</comment>
<feature type="non-terminal residue" evidence="1">
    <location>
        <position position="1"/>
    </location>
</feature>
<organism evidence="1 2">
    <name type="scientific">Rotaria magnacalcarata</name>
    <dbReference type="NCBI Taxonomy" id="392030"/>
    <lineage>
        <taxon>Eukaryota</taxon>
        <taxon>Metazoa</taxon>
        <taxon>Spiralia</taxon>
        <taxon>Gnathifera</taxon>
        <taxon>Rotifera</taxon>
        <taxon>Eurotatoria</taxon>
        <taxon>Bdelloidea</taxon>
        <taxon>Philodinida</taxon>
        <taxon>Philodinidae</taxon>
        <taxon>Rotaria</taxon>
    </lineage>
</organism>